<name>A0A8H6RG80_9PEZI</name>
<keyword evidence="2" id="KW-0812">Transmembrane</keyword>
<gene>
    <name evidence="3" type="ORF">HII31_06941</name>
</gene>
<keyword evidence="2" id="KW-0472">Membrane</keyword>
<protein>
    <submittedName>
        <fullName evidence="3">Uncharacterized protein</fullName>
    </submittedName>
</protein>
<feature type="compositionally biased region" description="Low complexity" evidence="1">
    <location>
        <begin position="301"/>
        <end position="314"/>
    </location>
</feature>
<evidence type="ECO:0000313" key="4">
    <source>
        <dbReference type="Proteomes" id="UP000660729"/>
    </source>
</evidence>
<dbReference type="AlphaFoldDB" id="A0A8H6RG80"/>
<keyword evidence="4" id="KW-1185">Reference proteome</keyword>
<comment type="caution">
    <text evidence="3">The sequence shown here is derived from an EMBL/GenBank/DDBJ whole genome shotgun (WGS) entry which is preliminary data.</text>
</comment>
<keyword evidence="2" id="KW-1133">Transmembrane helix</keyword>
<organism evidence="3 4">
    <name type="scientific">Pseudocercospora fuligena</name>
    <dbReference type="NCBI Taxonomy" id="685502"/>
    <lineage>
        <taxon>Eukaryota</taxon>
        <taxon>Fungi</taxon>
        <taxon>Dikarya</taxon>
        <taxon>Ascomycota</taxon>
        <taxon>Pezizomycotina</taxon>
        <taxon>Dothideomycetes</taxon>
        <taxon>Dothideomycetidae</taxon>
        <taxon>Mycosphaerellales</taxon>
        <taxon>Mycosphaerellaceae</taxon>
        <taxon>Pseudocercospora</taxon>
    </lineage>
</organism>
<feature type="region of interest" description="Disordered" evidence="1">
    <location>
        <begin position="134"/>
        <end position="171"/>
    </location>
</feature>
<feature type="transmembrane region" description="Helical" evidence="2">
    <location>
        <begin position="78"/>
        <end position="100"/>
    </location>
</feature>
<dbReference type="Proteomes" id="UP000660729">
    <property type="component" value="Unassembled WGS sequence"/>
</dbReference>
<dbReference type="EMBL" id="JABCIY010000155">
    <property type="protein sequence ID" value="KAF7191896.1"/>
    <property type="molecule type" value="Genomic_DNA"/>
</dbReference>
<sequence>MAPMAMAMAAPLEQLPTTSAMRFTYQPTSKVSKSIGTSNGLRPSLEIVTATTTLTSTMSPTPTIRLPRSDPLPDLPPYVAPLVAAWLAFGVVAAILLFFVQFPPRCFRSNHAARPPSRNRRTATSRDEYELETLNDTLAPPQAVSTSADSPALDHGELRPGMRKRAMQKKNLSVDTSGKYIGLGIAVPGMSIADHAPSPALRTRRSFESLSSRSSYLDQYDGVSSHDSASPLNKSWHALDTPKPIAKYSHHATKSVDSQEAARSLRYRLPDDEEAGLLKPTGKRVGVFGYRTPWPTPNGSPPSSGSSSPKSSSSRVRLALEKVGDGIEWGTDKLSKLLHDQVKDDYEDGLLLPIRADERERRGFPKLHSN</sequence>
<feature type="region of interest" description="Disordered" evidence="1">
    <location>
        <begin position="109"/>
        <end position="128"/>
    </location>
</feature>
<proteinExistence type="predicted"/>
<accession>A0A8H6RG80</accession>
<dbReference type="OrthoDB" id="3646367at2759"/>
<feature type="region of interest" description="Disordered" evidence="1">
    <location>
        <begin position="289"/>
        <end position="317"/>
    </location>
</feature>
<evidence type="ECO:0000313" key="3">
    <source>
        <dbReference type="EMBL" id="KAF7191896.1"/>
    </source>
</evidence>
<evidence type="ECO:0000256" key="1">
    <source>
        <dbReference type="SAM" id="MobiDB-lite"/>
    </source>
</evidence>
<reference evidence="3" key="1">
    <citation type="submission" date="2020-04" db="EMBL/GenBank/DDBJ databases">
        <title>Draft genome resource of the tomato pathogen Pseudocercospora fuligena.</title>
        <authorList>
            <person name="Zaccaron A."/>
        </authorList>
    </citation>
    <scope>NUCLEOTIDE SEQUENCE</scope>
    <source>
        <strain evidence="3">PF001</strain>
    </source>
</reference>
<evidence type="ECO:0000256" key="2">
    <source>
        <dbReference type="SAM" id="Phobius"/>
    </source>
</evidence>